<dbReference type="PROSITE" id="PS00622">
    <property type="entry name" value="HTH_LUXR_1"/>
    <property type="match status" value="1"/>
</dbReference>
<keyword evidence="2" id="KW-0238">DNA-binding</keyword>
<protein>
    <submittedName>
        <fullName evidence="5">Transcriptional regulator</fullName>
    </submittedName>
</protein>
<dbReference type="InterPro" id="IPR000792">
    <property type="entry name" value="Tscrpt_reg_LuxR_C"/>
</dbReference>
<evidence type="ECO:0000259" key="4">
    <source>
        <dbReference type="PROSITE" id="PS50043"/>
    </source>
</evidence>
<dbReference type="Gene3D" id="1.10.10.10">
    <property type="entry name" value="Winged helix-like DNA-binding domain superfamily/Winged helix DNA-binding domain"/>
    <property type="match status" value="1"/>
</dbReference>
<dbReference type="PANTHER" id="PTHR44688:SF16">
    <property type="entry name" value="DNA-BINDING TRANSCRIPTIONAL ACTIVATOR DEVR_DOSR"/>
    <property type="match status" value="1"/>
</dbReference>
<evidence type="ECO:0000256" key="3">
    <source>
        <dbReference type="ARBA" id="ARBA00023163"/>
    </source>
</evidence>
<dbReference type="Proteomes" id="UP000019150">
    <property type="component" value="Chromosome"/>
</dbReference>
<evidence type="ECO:0000256" key="2">
    <source>
        <dbReference type="ARBA" id="ARBA00023125"/>
    </source>
</evidence>
<dbReference type="Gene3D" id="3.30.450.40">
    <property type="match status" value="1"/>
</dbReference>
<gene>
    <name evidence="5" type="ORF">NONO_c27680</name>
</gene>
<accession>W5TDY7</accession>
<name>W5TDY7_9NOCA</name>
<dbReference type="Pfam" id="PF01590">
    <property type="entry name" value="GAF"/>
    <property type="match status" value="1"/>
</dbReference>
<organism evidence="5 6">
    <name type="scientific">Nocardia nova SH22a</name>
    <dbReference type="NCBI Taxonomy" id="1415166"/>
    <lineage>
        <taxon>Bacteria</taxon>
        <taxon>Bacillati</taxon>
        <taxon>Actinomycetota</taxon>
        <taxon>Actinomycetes</taxon>
        <taxon>Mycobacteriales</taxon>
        <taxon>Nocardiaceae</taxon>
        <taxon>Nocardia</taxon>
    </lineage>
</organism>
<dbReference type="OrthoDB" id="161302at2"/>
<keyword evidence="3" id="KW-0804">Transcription</keyword>
<dbReference type="SUPFAM" id="SSF55781">
    <property type="entry name" value="GAF domain-like"/>
    <property type="match status" value="1"/>
</dbReference>
<keyword evidence="6" id="KW-1185">Reference proteome</keyword>
<dbReference type="GO" id="GO:0006355">
    <property type="term" value="P:regulation of DNA-templated transcription"/>
    <property type="evidence" value="ECO:0007669"/>
    <property type="project" value="InterPro"/>
</dbReference>
<dbReference type="InterPro" id="IPR036388">
    <property type="entry name" value="WH-like_DNA-bd_sf"/>
</dbReference>
<dbReference type="PROSITE" id="PS50043">
    <property type="entry name" value="HTH_LUXR_2"/>
    <property type="match status" value="1"/>
</dbReference>
<dbReference type="InterPro" id="IPR003018">
    <property type="entry name" value="GAF"/>
</dbReference>
<dbReference type="KEGG" id="nno:NONO_c27680"/>
<dbReference type="PATRIC" id="fig|1415166.3.peg.2837"/>
<feature type="domain" description="HTH luxR-type" evidence="4">
    <location>
        <begin position="295"/>
        <end position="358"/>
    </location>
</feature>
<dbReference type="HOGENOM" id="CLU_053495_0_0_11"/>
<evidence type="ECO:0000313" key="5">
    <source>
        <dbReference type="EMBL" id="AHH17560.1"/>
    </source>
</evidence>
<keyword evidence="1" id="KW-0805">Transcription regulation</keyword>
<dbReference type="eggNOG" id="COG2197">
    <property type="taxonomic scope" value="Bacteria"/>
</dbReference>
<evidence type="ECO:0000256" key="1">
    <source>
        <dbReference type="ARBA" id="ARBA00023015"/>
    </source>
</evidence>
<evidence type="ECO:0000313" key="6">
    <source>
        <dbReference type="Proteomes" id="UP000019150"/>
    </source>
</evidence>
<proteinExistence type="predicted"/>
<dbReference type="CDD" id="cd06170">
    <property type="entry name" value="LuxR_C_like"/>
    <property type="match status" value="1"/>
</dbReference>
<dbReference type="RefSeq" id="WP_025349028.1">
    <property type="nucleotide sequence ID" value="NZ_CP006850.1"/>
</dbReference>
<dbReference type="GO" id="GO:0003677">
    <property type="term" value="F:DNA binding"/>
    <property type="evidence" value="ECO:0007669"/>
    <property type="project" value="UniProtKB-KW"/>
</dbReference>
<sequence length="358" mass="39924">MATGYASSPRELCPTPDILDLIEFTTTRVEELLDRAIVPRTPDRPVDAHRVLSTLWDAVLHDLQHPSGRVDQDRVRLLGDALADIREVETLTARSRPGDTETRYESIRAALARLHACTTVDDLLTSAARQMCTFGFDRALVARVSDSCWNLHYMHDEVEPRWAEDLVAQGKAAPPLLDGSIVESDAVAESRPRMVFEVQDNPRVAKSLVRIGRTESYCVAPLSIRGHVFGLIHGDCYHRRRRVTVQDQHALSMFAEGLSHSLARVTVLERAAALEGQMRSLTRDIELCGGTAAPEIPGRNELSRREHDIAELVATGESNRQIARRLGISEATVKTHLTHTFRKLGIASRSELLALWLR</sequence>
<dbReference type="InterPro" id="IPR016032">
    <property type="entry name" value="Sig_transdc_resp-reg_C-effctor"/>
</dbReference>
<reference evidence="5 6" key="1">
    <citation type="journal article" date="2014" name="Appl. Environ. Microbiol.">
        <title>Insights into the Microbial Degradation of Rubber and Gutta-Percha by Analysis of the Complete Genome of Nocardia nova SH22a.</title>
        <authorList>
            <person name="Luo Q."/>
            <person name="Hiessl S."/>
            <person name="Poehlein A."/>
            <person name="Daniel R."/>
            <person name="Steinbuchel A."/>
        </authorList>
    </citation>
    <scope>NUCLEOTIDE SEQUENCE [LARGE SCALE GENOMIC DNA]</scope>
    <source>
        <strain evidence="5">SH22a</strain>
    </source>
</reference>
<dbReference type="EMBL" id="CP006850">
    <property type="protein sequence ID" value="AHH17560.1"/>
    <property type="molecule type" value="Genomic_DNA"/>
</dbReference>
<dbReference type="AlphaFoldDB" id="W5TDY7"/>
<dbReference type="SMART" id="SM00421">
    <property type="entry name" value="HTH_LUXR"/>
    <property type="match status" value="1"/>
</dbReference>
<dbReference type="InterPro" id="IPR029016">
    <property type="entry name" value="GAF-like_dom_sf"/>
</dbReference>
<dbReference type="SUPFAM" id="SSF46894">
    <property type="entry name" value="C-terminal effector domain of the bipartite response regulators"/>
    <property type="match status" value="1"/>
</dbReference>
<dbReference type="Pfam" id="PF00196">
    <property type="entry name" value="GerE"/>
    <property type="match status" value="1"/>
</dbReference>
<dbReference type="STRING" id="1415166.NONO_c27680"/>
<dbReference type="eggNOG" id="COG2203">
    <property type="taxonomic scope" value="Bacteria"/>
</dbReference>
<dbReference type="PANTHER" id="PTHR44688">
    <property type="entry name" value="DNA-BINDING TRANSCRIPTIONAL ACTIVATOR DEVR_DOSR"/>
    <property type="match status" value="1"/>
</dbReference>
<dbReference type="PRINTS" id="PR00038">
    <property type="entry name" value="HTHLUXR"/>
</dbReference>